<feature type="compositionally biased region" description="Low complexity" evidence="2">
    <location>
        <begin position="12"/>
        <end position="21"/>
    </location>
</feature>
<dbReference type="PANTHER" id="PTHR43884:SF12">
    <property type="entry name" value="ISOVALERYL-COA DEHYDROGENASE, MITOCHONDRIAL-RELATED"/>
    <property type="match status" value="1"/>
</dbReference>
<dbReference type="EMBL" id="BAAABY010000016">
    <property type="protein sequence ID" value="GAA0459085.1"/>
    <property type="molecule type" value="Genomic_DNA"/>
</dbReference>
<evidence type="ECO:0000259" key="3">
    <source>
        <dbReference type="Pfam" id="PF02771"/>
    </source>
</evidence>
<feature type="region of interest" description="Disordered" evidence="2">
    <location>
        <begin position="1"/>
        <end position="22"/>
    </location>
</feature>
<dbReference type="SUPFAM" id="SSF47203">
    <property type="entry name" value="Acyl-CoA dehydrogenase C-terminal domain-like"/>
    <property type="match status" value="1"/>
</dbReference>
<feature type="domain" description="Acyl-CoA dehydrogenase/oxidase N-terminal" evidence="3">
    <location>
        <begin position="22"/>
        <end position="113"/>
    </location>
</feature>
<dbReference type="Gene3D" id="2.40.110.10">
    <property type="entry name" value="Butyryl-CoA Dehydrogenase, subunit A, domain 2"/>
    <property type="match status" value="1"/>
</dbReference>
<name>A0ABP3JN30_9ACTN</name>
<dbReference type="PIRSF" id="PIRSF016578">
    <property type="entry name" value="HsaA"/>
    <property type="match status" value="1"/>
</dbReference>
<protein>
    <submittedName>
        <fullName evidence="5">Acyl-CoA dehydrogenase family protein</fullName>
    </submittedName>
</protein>
<dbReference type="InterPro" id="IPR009100">
    <property type="entry name" value="AcylCoA_DH/oxidase_NM_dom_sf"/>
</dbReference>
<dbReference type="InterPro" id="IPR036250">
    <property type="entry name" value="AcylCo_DH-like_C"/>
</dbReference>
<keyword evidence="1" id="KW-0560">Oxidoreductase</keyword>
<evidence type="ECO:0000313" key="5">
    <source>
        <dbReference type="EMBL" id="GAA0459085.1"/>
    </source>
</evidence>
<feature type="compositionally biased region" description="Pro residues" evidence="2">
    <location>
        <begin position="1"/>
        <end position="11"/>
    </location>
</feature>
<dbReference type="InterPro" id="IPR037069">
    <property type="entry name" value="AcylCoA_DH/ox_N_sf"/>
</dbReference>
<comment type="caution">
    <text evidence="5">The sequence shown here is derived from an EMBL/GenBank/DDBJ whole genome shotgun (WGS) entry which is preliminary data.</text>
</comment>
<dbReference type="SUPFAM" id="SSF56645">
    <property type="entry name" value="Acyl-CoA dehydrogenase NM domain-like"/>
    <property type="match status" value="1"/>
</dbReference>
<evidence type="ECO:0000256" key="2">
    <source>
        <dbReference type="SAM" id="MobiDB-lite"/>
    </source>
</evidence>
<dbReference type="RefSeq" id="WP_346094937.1">
    <property type="nucleotide sequence ID" value="NZ_BAAABY010000016.1"/>
</dbReference>
<dbReference type="Proteomes" id="UP001500909">
    <property type="component" value="Unassembled WGS sequence"/>
</dbReference>
<dbReference type="InterPro" id="IPR013107">
    <property type="entry name" value="Acyl-CoA_DH_C"/>
</dbReference>
<proteinExistence type="predicted"/>
<evidence type="ECO:0000259" key="4">
    <source>
        <dbReference type="Pfam" id="PF08028"/>
    </source>
</evidence>
<sequence length="418" mass="43657">MPLDTPCPAPAGQPADGGAWPRTVRDLADDLAVDASARDRAGKPPHEEVSRLREAGLPAFLAPPGPDGRGTDWRTACAAVREIATADSSLAELLAHHHVTSWGPRLFGTLDHAARLELRAARGRWLWAGRTDAPESPDGSGLWLAPHGRKYLLNGVRSLAAGASTADRFLLSAHRIDTGEPVVVVVDPARTTVTPDAPEERLGQRLTGAATVGCDDVPVTAAQILGTVPGDEHTVLPYTALAPLALRLILLHVGLGNAEGALAEARDVSRVSPGVHPFTDTGSGEYATAPGEDPYLLLAYGELATAAHSASSVVDRATEAMAQGLSTGPTLGPDERAEIAFLVSAAEAVTADAALHITTRILELTAGAPGLSPATDPGFDRFWRNARTLTARSSATHRLRDIGAHYLNGARPSLTLHA</sequence>
<organism evidence="5 6">
    <name type="scientific">Streptomyces olivaceiscleroticus</name>
    <dbReference type="NCBI Taxonomy" id="68245"/>
    <lineage>
        <taxon>Bacteria</taxon>
        <taxon>Bacillati</taxon>
        <taxon>Actinomycetota</taxon>
        <taxon>Actinomycetes</taxon>
        <taxon>Kitasatosporales</taxon>
        <taxon>Streptomycetaceae</taxon>
        <taxon>Streptomyces</taxon>
    </lineage>
</organism>
<evidence type="ECO:0000256" key="1">
    <source>
        <dbReference type="ARBA" id="ARBA00023002"/>
    </source>
</evidence>
<dbReference type="Gene3D" id="1.20.140.10">
    <property type="entry name" value="Butyryl-CoA Dehydrogenase, subunit A, domain 3"/>
    <property type="match status" value="1"/>
</dbReference>
<evidence type="ECO:0000313" key="6">
    <source>
        <dbReference type="Proteomes" id="UP001500909"/>
    </source>
</evidence>
<reference evidence="6" key="1">
    <citation type="journal article" date="2019" name="Int. J. Syst. Evol. Microbiol.">
        <title>The Global Catalogue of Microorganisms (GCM) 10K type strain sequencing project: providing services to taxonomists for standard genome sequencing and annotation.</title>
        <authorList>
            <consortium name="The Broad Institute Genomics Platform"/>
            <consortium name="The Broad Institute Genome Sequencing Center for Infectious Disease"/>
            <person name="Wu L."/>
            <person name="Ma J."/>
        </authorList>
    </citation>
    <scope>NUCLEOTIDE SEQUENCE [LARGE SCALE GENOMIC DNA]</scope>
    <source>
        <strain evidence="6">JCM 4805</strain>
    </source>
</reference>
<feature type="domain" description="Acyl-CoA dehydrogenase C-terminal" evidence="4">
    <location>
        <begin position="252"/>
        <end position="391"/>
    </location>
</feature>
<dbReference type="Gene3D" id="1.10.540.10">
    <property type="entry name" value="Acyl-CoA dehydrogenase/oxidase, N-terminal domain"/>
    <property type="match status" value="1"/>
</dbReference>
<dbReference type="Pfam" id="PF08028">
    <property type="entry name" value="Acyl-CoA_dh_2"/>
    <property type="match status" value="1"/>
</dbReference>
<dbReference type="Pfam" id="PF02771">
    <property type="entry name" value="Acyl-CoA_dh_N"/>
    <property type="match status" value="1"/>
</dbReference>
<gene>
    <name evidence="5" type="ORF">GCM10010361_23850</name>
</gene>
<accession>A0ABP3JN30</accession>
<keyword evidence="6" id="KW-1185">Reference proteome</keyword>
<dbReference type="PANTHER" id="PTHR43884">
    <property type="entry name" value="ACYL-COA DEHYDROGENASE"/>
    <property type="match status" value="1"/>
</dbReference>
<dbReference type="InterPro" id="IPR013786">
    <property type="entry name" value="AcylCoA_DH/ox_N"/>
</dbReference>
<dbReference type="InterPro" id="IPR046373">
    <property type="entry name" value="Acyl-CoA_Oxase/DH_mid-dom_sf"/>
</dbReference>